<evidence type="ECO:0000313" key="11">
    <source>
        <dbReference type="Proteomes" id="UP001497457"/>
    </source>
</evidence>
<dbReference type="AlphaFoldDB" id="A0ABC9CDV1"/>
<dbReference type="GO" id="GO:0004556">
    <property type="term" value="F:alpha-amylase activity"/>
    <property type="evidence" value="ECO:0007669"/>
    <property type="project" value="UniProtKB-EC"/>
</dbReference>
<dbReference type="InterPro" id="IPR012850">
    <property type="entry name" value="A-amylase_bs_C"/>
</dbReference>
<evidence type="ECO:0000259" key="9">
    <source>
        <dbReference type="SMART" id="SM00810"/>
    </source>
</evidence>
<dbReference type="EC" id="3.2.1.1" evidence="5"/>
<comment type="similarity">
    <text evidence="3">Belongs to the glycosyl hydrolase 13 family.</text>
</comment>
<name>A0ABC9CDV1_9POAL</name>
<comment type="catalytic activity">
    <reaction evidence="1">
        <text>Endohydrolysis of (1-&gt;4)-alpha-D-glucosidic linkages in polysaccharides containing three or more (1-&gt;4)-alpha-linked D-glucose units.</text>
        <dbReference type="EC" id="3.2.1.1"/>
    </reaction>
</comment>
<dbReference type="Gene3D" id="2.60.40.1180">
    <property type="entry name" value="Golgi alpha-mannosidase II"/>
    <property type="match status" value="1"/>
</dbReference>
<evidence type="ECO:0000256" key="3">
    <source>
        <dbReference type="ARBA" id="ARBA00008061"/>
    </source>
</evidence>
<dbReference type="Pfam" id="PF07821">
    <property type="entry name" value="Alpha-amyl_C2"/>
    <property type="match status" value="1"/>
</dbReference>
<dbReference type="InterPro" id="IPR013780">
    <property type="entry name" value="Glyco_hydro_b"/>
</dbReference>
<sequence>MEQHCSRATNDQDPHRQALVDWVNKVGGAASPATVFDFTTKGILNAAVEGELWRLVDAQGKAPGVILDGGRPRLSRSSITMTPAPLLRPFLRLGILEHDGDAYVAEIDGKVVVKIGSRFDDVGHLIPAGFEVAVHRNDYAVWEKA</sequence>
<evidence type="ECO:0000313" key="10">
    <source>
        <dbReference type="EMBL" id="CAL5016846.1"/>
    </source>
</evidence>
<organism evidence="10 11">
    <name type="scientific">Urochloa decumbens</name>
    <dbReference type="NCBI Taxonomy" id="240449"/>
    <lineage>
        <taxon>Eukaryota</taxon>
        <taxon>Viridiplantae</taxon>
        <taxon>Streptophyta</taxon>
        <taxon>Embryophyta</taxon>
        <taxon>Tracheophyta</taxon>
        <taxon>Spermatophyta</taxon>
        <taxon>Magnoliopsida</taxon>
        <taxon>Liliopsida</taxon>
        <taxon>Poales</taxon>
        <taxon>Poaceae</taxon>
        <taxon>PACMAD clade</taxon>
        <taxon>Panicoideae</taxon>
        <taxon>Panicodae</taxon>
        <taxon>Paniceae</taxon>
        <taxon>Melinidinae</taxon>
        <taxon>Urochloa</taxon>
    </lineage>
</organism>
<dbReference type="EMBL" id="OZ075139">
    <property type="protein sequence ID" value="CAL5016846.1"/>
    <property type="molecule type" value="Genomic_DNA"/>
</dbReference>
<gene>
    <name evidence="10" type="ORF">URODEC1_LOCUS73463</name>
</gene>
<keyword evidence="6" id="KW-0378">Hydrolase</keyword>
<evidence type="ECO:0000256" key="1">
    <source>
        <dbReference type="ARBA" id="ARBA00000548"/>
    </source>
</evidence>
<protein>
    <recommendedName>
        <fullName evidence="5">alpha-amylase</fullName>
        <ecNumber evidence="5">3.2.1.1</ecNumber>
    </recommendedName>
</protein>
<evidence type="ECO:0000256" key="8">
    <source>
        <dbReference type="ARBA" id="ARBA00023295"/>
    </source>
</evidence>
<evidence type="ECO:0000256" key="6">
    <source>
        <dbReference type="ARBA" id="ARBA00022801"/>
    </source>
</evidence>
<reference evidence="10" key="1">
    <citation type="submission" date="2024-10" db="EMBL/GenBank/DDBJ databases">
        <authorList>
            <person name="Ryan C."/>
        </authorList>
    </citation>
    <scope>NUCLEOTIDE SEQUENCE [LARGE SCALE GENOMIC DNA]</scope>
</reference>
<evidence type="ECO:0000256" key="5">
    <source>
        <dbReference type="ARBA" id="ARBA00012595"/>
    </source>
</evidence>
<dbReference type="Gene3D" id="3.20.20.80">
    <property type="entry name" value="Glycosidases"/>
    <property type="match status" value="1"/>
</dbReference>
<feature type="domain" description="Alpha-amylase C-terminal beta-sheet" evidence="9">
    <location>
        <begin position="75"/>
        <end position="144"/>
    </location>
</feature>
<keyword evidence="8" id="KW-0326">Glycosidase</keyword>
<dbReference type="Proteomes" id="UP001497457">
    <property type="component" value="Chromosome 29rd"/>
</dbReference>
<dbReference type="SUPFAM" id="SSF51011">
    <property type="entry name" value="Glycosyl hydrolase domain"/>
    <property type="match status" value="1"/>
</dbReference>
<comment type="cofactor">
    <cofactor evidence="2">
        <name>Ca(2+)</name>
        <dbReference type="ChEBI" id="CHEBI:29108"/>
    </cofactor>
</comment>
<dbReference type="SMART" id="SM00810">
    <property type="entry name" value="Alpha-amyl_C2"/>
    <property type="match status" value="1"/>
</dbReference>
<keyword evidence="7" id="KW-0119">Carbohydrate metabolism</keyword>
<evidence type="ECO:0000256" key="7">
    <source>
        <dbReference type="ARBA" id="ARBA00023277"/>
    </source>
</evidence>
<accession>A0ABC9CDV1</accession>
<proteinExistence type="inferred from homology"/>
<comment type="subunit">
    <text evidence="4">Monomer.</text>
</comment>
<evidence type="ECO:0000256" key="4">
    <source>
        <dbReference type="ARBA" id="ARBA00011245"/>
    </source>
</evidence>
<dbReference type="PANTHER" id="PTHR43447">
    <property type="entry name" value="ALPHA-AMYLASE"/>
    <property type="match status" value="1"/>
</dbReference>
<keyword evidence="11" id="KW-1185">Reference proteome</keyword>
<evidence type="ECO:0000256" key="2">
    <source>
        <dbReference type="ARBA" id="ARBA00001913"/>
    </source>
</evidence>